<proteinExistence type="predicted"/>
<sequence>MDSASLAPLVELARALQSVKYLIAASIVLFVADFLDTLASEASFNYRVSK</sequence>
<gene>
    <name evidence="1" type="ORF">H1R20_g7897</name>
</gene>
<keyword evidence="2" id="KW-1185">Reference proteome</keyword>
<comment type="caution">
    <text evidence="1">The sequence shown here is derived from an EMBL/GenBank/DDBJ whole genome shotgun (WGS) entry which is preliminary data.</text>
</comment>
<protein>
    <submittedName>
        <fullName evidence="1">Uncharacterized protein</fullName>
    </submittedName>
</protein>
<evidence type="ECO:0000313" key="1">
    <source>
        <dbReference type="EMBL" id="KAJ2929200.1"/>
    </source>
</evidence>
<organism evidence="1 2">
    <name type="scientific">Candolleomyces eurysporus</name>
    <dbReference type="NCBI Taxonomy" id="2828524"/>
    <lineage>
        <taxon>Eukaryota</taxon>
        <taxon>Fungi</taxon>
        <taxon>Dikarya</taxon>
        <taxon>Basidiomycota</taxon>
        <taxon>Agaricomycotina</taxon>
        <taxon>Agaricomycetes</taxon>
        <taxon>Agaricomycetidae</taxon>
        <taxon>Agaricales</taxon>
        <taxon>Agaricineae</taxon>
        <taxon>Psathyrellaceae</taxon>
        <taxon>Candolleomyces</taxon>
    </lineage>
</organism>
<name>A0A9W8JE35_9AGAR</name>
<accession>A0A9W8JE35</accession>
<dbReference type="EMBL" id="JANBPK010000888">
    <property type="protein sequence ID" value="KAJ2929200.1"/>
    <property type="molecule type" value="Genomic_DNA"/>
</dbReference>
<reference evidence="1" key="1">
    <citation type="submission" date="2022-06" db="EMBL/GenBank/DDBJ databases">
        <title>Genome Sequence of Candolleomyces eurysporus.</title>
        <authorList>
            <person name="Buettner E."/>
        </authorList>
    </citation>
    <scope>NUCLEOTIDE SEQUENCE</scope>
    <source>
        <strain evidence="1">VTCC 930004</strain>
    </source>
</reference>
<dbReference type="AlphaFoldDB" id="A0A9W8JE35"/>
<dbReference type="Proteomes" id="UP001140091">
    <property type="component" value="Unassembled WGS sequence"/>
</dbReference>
<feature type="non-terminal residue" evidence="1">
    <location>
        <position position="1"/>
    </location>
</feature>
<evidence type="ECO:0000313" key="2">
    <source>
        <dbReference type="Proteomes" id="UP001140091"/>
    </source>
</evidence>
<dbReference type="OrthoDB" id="10309724at2759"/>